<keyword evidence="3" id="KW-0862">Zinc</keyword>
<keyword evidence="6" id="KW-1185">Reference proteome</keyword>
<evidence type="ECO:0000259" key="4">
    <source>
        <dbReference type="PROSITE" id="PS51891"/>
    </source>
</evidence>
<dbReference type="OrthoDB" id="3930719at2759"/>
<organism evidence="5 6">
    <name type="scientific">Neocucurbitaria cava</name>
    <dbReference type="NCBI Taxonomy" id="798079"/>
    <lineage>
        <taxon>Eukaryota</taxon>
        <taxon>Fungi</taxon>
        <taxon>Dikarya</taxon>
        <taxon>Ascomycota</taxon>
        <taxon>Pezizomycotina</taxon>
        <taxon>Dothideomycetes</taxon>
        <taxon>Pleosporomycetidae</taxon>
        <taxon>Pleosporales</taxon>
        <taxon>Pleosporineae</taxon>
        <taxon>Cucurbitariaceae</taxon>
        <taxon>Neocucurbitaria</taxon>
    </lineage>
</organism>
<comment type="caution">
    <text evidence="5">The sequence shown here is derived from an EMBL/GenBank/DDBJ whole genome shotgun (WGS) entry which is preliminary data.</text>
</comment>
<evidence type="ECO:0000256" key="1">
    <source>
        <dbReference type="ARBA" id="ARBA00005495"/>
    </source>
</evidence>
<dbReference type="PANTHER" id="PTHR28620:SF1">
    <property type="entry name" value="CENP-V_GFA DOMAIN-CONTAINING PROTEIN"/>
    <property type="match status" value="1"/>
</dbReference>
<dbReference type="EMBL" id="JAPEUY010000017">
    <property type="protein sequence ID" value="KAJ4364493.1"/>
    <property type="molecule type" value="Genomic_DNA"/>
</dbReference>
<evidence type="ECO:0000313" key="6">
    <source>
        <dbReference type="Proteomes" id="UP001140560"/>
    </source>
</evidence>
<dbReference type="InterPro" id="IPR006913">
    <property type="entry name" value="CENP-V/GFA"/>
</dbReference>
<protein>
    <recommendedName>
        <fullName evidence="4">CENP-V/GFA domain-containing protein</fullName>
    </recommendedName>
</protein>
<comment type="similarity">
    <text evidence="1">Belongs to the Gfa family.</text>
</comment>
<evidence type="ECO:0000313" key="5">
    <source>
        <dbReference type="EMBL" id="KAJ4364493.1"/>
    </source>
</evidence>
<feature type="domain" description="CENP-V/GFA" evidence="4">
    <location>
        <begin position="7"/>
        <end position="129"/>
    </location>
</feature>
<evidence type="ECO:0000256" key="2">
    <source>
        <dbReference type="ARBA" id="ARBA00022723"/>
    </source>
</evidence>
<accession>A0A9W8Y2Q5</accession>
<dbReference type="InterPro" id="IPR052355">
    <property type="entry name" value="CENP-V-like"/>
</dbReference>
<name>A0A9W8Y2Q5_9PLEO</name>
<dbReference type="Gene3D" id="2.170.150.70">
    <property type="match status" value="1"/>
</dbReference>
<dbReference type="PANTHER" id="PTHR28620">
    <property type="entry name" value="CENTROMERE PROTEIN V"/>
    <property type="match status" value="1"/>
</dbReference>
<gene>
    <name evidence="5" type="ORF">N0V83_009087</name>
</gene>
<sequence>MASHKAYPGSCHCGDVKYEVRLKFPPINDPKTESVRIYKCNCTTCQKMGYFHCRPINPANDFILTSPAKIEELGEYRTAAKKCAFYFCKKCGVRVVGVIGTWEQVDLDVEHWAGRKEQADKEKLQRVWKSNPTTVITTDADGKEETKQSHYLSVNAVTLEPGGEIDLRKWHEDGWVFYVENLVKKEGRSEMRLKEPFEGGMY</sequence>
<evidence type="ECO:0000256" key="3">
    <source>
        <dbReference type="ARBA" id="ARBA00022833"/>
    </source>
</evidence>
<dbReference type="AlphaFoldDB" id="A0A9W8Y2Q5"/>
<dbReference type="GO" id="GO:0046872">
    <property type="term" value="F:metal ion binding"/>
    <property type="evidence" value="ECO:0007669"/>
    <property type="project" value="UniProtKB-KW"/>
</dbReference>
<dbReference type="PROSITE" id="PS51891">
    <property type="entry name" value="CENP_V_GFA"/>
    <property type="match status" value="1"/>
</dbReference>
<keyword evidence="2" id="KW-0479">Metal-binding</keyword>
<dbReference type="InterPro" id="IPR011057">
    <property type="entry name" value="Mss4-like_sf"/>
</dbReference>
<proteinExistence type="inferred from homology"/>
<dbReference type="Proteomes" id="UP001140560">
    <property type="component" value="Unassembled WGS sequence"/>
</dbReference>
<dbReference type="GO" id="GO:0016846">
    <property type="term" value="F:carbon-sulfur lyase activity"/>
    <property type="evidence" value="ECO:0007669"/>
    <property type="project" value="InterPro"/>
</dbReference>
<dbReference type="SUPFAM" id="SSF51316">
    <property type="entry name" value="Mss4-like"/>
    <property type="match status" value="1"/>
</dbReference>
<reference evidence="5" key="1">
    <citation type="submission" date="2022-10" db="EMBL/GenBank/DDBJ databases">
        <title>Tapping the CABI collections for fungal endophytes: first genome assemblies for Collariella, Neodidymelliopsis, Ascochyta clinopodiicola, Didymella pomorum, Didymosphaeria variabile, Neocosmospora piperis and Neocucurbitaria cava.</title>
        <authorList>
            <person name="Hill R."/>
        </authorList>
    </citation>
    <scope>NUCLEOTIDE SEQUENCE</scope>
    <source>
        <strain evidence="5">IMI 356814</strain>
    </source>
</reference>
<dbReference type="Pfam" id="PF04828">
    <property type="entry name" value="GFA"/>
    <property type="match status" value="1"/>
</dbReference>